<proteinExistence type="predicted"/>
<dbReference type="Pfam" id="PF01136">
    <property type="entry name" value="Peptidase_U32"/>
    <property type="match status" value="1"/>
</dbReference>
<protein>
    <submittedName>
        <fullName evidence="1">U32 family peptidase</fullName>
    </submittedName>
</protein>
<evidence type="ECO:0000313" key="4">
    <source>
        <dbReference type="Proteomes" id="UP001197492"/>
    </source>
</evidence>
<dbReference type="RefSeq" id="WP_217746906.1">
    <property type="nucleotide sequence ID" value="NZ_JAHOEB010000003.1"/>
</dbReference>
<dbReference type="AlphaFoldDB" id="A0AAW4MY44"/>
<reference evidence="1 4" key="1">
    <citation type="submission" date="2021-06" db="EMBL/GenBank/DDBJ databases">
        <title>Collection of gut derived symbiotic bacterial strains cultured from healthy donors.</title>
        <authorList>
            <person name="Lin H."/>
            <person name="Littmann E."/>
            <person name="Pamer E.G."/>
        </authorList>
    </citation>
    <scope>NUCLEOTIDE SEQUENCE</scope>
    <source>
        <strain evidence="2 4">MSK.21.70</strain>
        <strain evidence="1">MSK.21.82</strain>
    </source>
</reference>
<keyword evidence="4" id="KW-1185">Reference proteome</keyword>
<organism evidence="1 3">
    <name type="scientific">Catenibacterium mitsuokai</name>
    <dbReference type="NCBI Taxonomy" id="100886"/>
    <lineage>
        <taxon>Bacteria</taxon>
        <taxon>Bacillati</taxon>
        <taxon>Bacillota</taxon>
        <taxon>Erysipelotrichia</taxon>
        <taxon>Erysipelotrichales</taxon>
        <taxon>Coprobacillaceae</taxon>
        <taxon>Catenibacterium</taxon>
    </lineage>
</organism>
<dbReference type="Proteomes" id="UP001197492">
    <property type="component" value="Unassembled WGS sequence"/>
</dbReference>
<evidence type="ECO:0000313" key="3">
    <source>
        <dbReference type="Proteomes" id="UP001196408"/>
    </source>
</evidence>
<gene>
    <name evidence="1" type="ORF">KSV97_00830</name>
    <name evidence="2" type="ORF">KSW06_00840</name>
</gene>
<dbReference type="InterPro" id="IPR001539">
    <property type="entry name" value="Peptidase_U32"/>
</dbReference>
<dbReference type="PANTHER" id="PTHR30217:SF12">
    <property type="entry name" value="U32 FAMILY PEPTIDASE"/>
    <property type="match status" value="1"/>
</dbReference>
<dbReference type="EMBL" id="JAHOEF010000003">
    <property type="protein sequence ID" value="MBV3381793.1"/>
    <property type="molecule type" value="Genomic_DNA"/>
</dbReference>
<accession>A0AAW4MY44</accession>
<dbReference type="EMBL" id="JAHOEL010000003">
    <property type="protein sequence ID" value="MBV3391817.1"/>
    <property type="molecule type" value="Genomic_DNA"/>
</dbReference>
<dbReference type="PANTHER" id="PTHR30217">
    <property type="entry name" value="PEPTIDASE U32 FAMILY"/>
    <property type="match status" value="1"/>
</dbReference>
<dbReference type="Proteomes" id="UP001196408">
    <property type="component" value="Unassembled WGS sequence"/>
</dbReference>
<evidence type="ECO:0000313" key="1">
    <source>
        <dbReference type="EMBL" id="MBV3381793.1"/>
    </source>
</evidence>
<evidence type="ECO:0000313" key="2">
    <source>
        <dbReference type="EMBL" id="MBV3391817.1"/>
    </source>
</evidence>
<comment type="caution">
    <text evidence="1">The sequence shown here is derived from an EMBL/GenBank/DDBJ whole genome shotgun (WGS) entry which is preliminary data.</text>
</comment>
<dbReference type="InterPro" id="IPR051454">
    <property type="entry name" value="RNA/ubiquinone_mod_enzymes"/>
</dbReference>
<sequence length="306" mass="35474">MKIAINLNDRGYLHDYVDMGVFLIMAGSDYSVLTPVKFSIEELKEIKEQAKELYVYVNAMYDEHDLEGLEKHIDALHDIGINGLIFQDFGVLRMVNQKGYDFKMIYHPLTLNTNSSTLNTLSHYGISGAFVSKEISLKEQLEIRKNCDMPLFVLGHGVQYMMMSKRHLISNYESASNTTLSHNKDAITINPRGQDFPCHIYETTRGTAVFSKSRLYTLDLFNTLKDFDYLYIETMFMDSREAIEVTSMYCDCLKALERGTYDKEVKEYLPLLRKISKPLDRGFLYDDTIYRLEDVKRRDLEDAANK</sequence>
<name>A0AAW4MY44_9FIRM</name>